<comment type="caution">
    <text evidence="2">The sequence shown here is derived from an EMBL/GenBank/DDBJ whole genome shotgun (WGS) entry which is preliminary data.</text>
</comment>
<dbReference type="PANTHER" id="PTHR33802:SF1">
    <property type="entry name" value="XK-RELATED PROTEIN"/>
    <property type="match status" value="1"/>
</dbReference>
<name>A0ABD4T7U5_9CYAN</name>
<protein>
    <submittedName>
        <fullName evidence="2">Tryptophan-rich sensory protein</fullName>
    </submittedName>
</protein>
<feature type="transmembrane region" description="Helical" evidence="1">
    <location>
        <begin position="205"/>
        <end position="221"/>
    </location>
</feature>
<dbReference type="PANTHER" id="PTHR33802">
    <property type="entry name" value="SI:CH211-161H7.5-RELATED"/>
    <property type="match status" value="1"/>
</dbReference>
<dbReference type="Proteomes" id="UP000031561">
    <property type="component" value="Unassembled WGS sequence"/>
</dbReference>
<organism evidence="2 3">
    <name type="scientific">Lyngbya confervoides BDU141951</name>
    <dbReference type="NCBI Taxonomy" id="1574623"/>
    <lineage>
        <taxon>Bacteria</taxon>
        <taxon>Bacillati</taxon>
        <taxon>Cyanobacteriota</taxon>
        <taxon>Cyanophyceae</taxon>
        <taxon>Oscillatoriophycideae</taxon>
        <taxon>Oscillatoriales</taxon>
        <taxon>Microcoleaceae</taxon>
        <taxon>Lyngbya</taxon>
    </lineage>
</organism>
<dbReference type="EMBL" id="JTHE03000091">
    <property type="protein sequence ID" value="MCM1984325.1"/>
    <property type="molecule type" value="Genomic_DNA"/>
</dbReference>
<dbReference type="RefSeq" id="WP_166276126.1">
    <property type="nucleotide sequence ID" value="NZ_JTHE03000091.1"/>
</dbReference>
<evidence type="ECO:0000256" key="1">
    <source>
        <dbReference type="SAM" id="Phobius"/>
    </source>
</evidence>
<reference evidence="2 3" key="1">
    <citation type="journal article" date="2015" name="Genome Announc.">
        <title>Draft Genome Sequence of Filamentous Marine Cyanobacterium Lyngbya confervoides Strain BDU141951.</title>
        <authorList>
            <person name="Chandrababunaidu M.M."/>
            <person name="Sen D."/>
            <person name="Tripathy S."/>
        </authorList>
    </citation>
    <scope>NUCLEOTIDE SEQUENCE [LARGE SCALE GENOMIC DNA]</scope>
    <source>
        <strain evidence="2 3">BDU141951</strain>
    </source>
</reference>
<keyword evidence="1" id="KW-1133">Transmembrane helix</keyword>
<evidence type="ECO:0000313" key="2">
    <source>
        <dbReference type="EMBL" id="MCM1984325.1"/>
    </source>
</evidence>
<feature type="transmembrane region" description="Helical" evidence="1">
    <location>
        <begin position="227"/>
        <end position="245"/>
    </location>
</feature>
<gene>
    <name evidence="2" type="ORF">QQ91_0015995</name>
</gene>
<feature type="transmembrane region" description="Helical" evidence="1">
    <location>
        <begin position="183"/>
        <end position="200"/>
    </location>
</feature>
<sequence length="254" mass="27827">MVPPSRQAVLTLGFVVAAFLVNLSSNFMPINGQTIGQISNTVFKEVLITPASYAFAIWGVIYVSLFAFAIYQLLPQQRRSPHLNPLRTMMILACGAQMIWIVVFLSNLYGLSLVAMVVIWGALMRGYFQINGTSQPVTRGQRWCIQVPWSLYLGWISVATLVNVALTLFAWNWQGGGISPQAWTVALIAVAMMIAMRVVWQHQDLAFAGVFLWALMAIAVRHSEVPLLGGSALGAAAGLGALSLYRWRLIPSAS</sequence>
<feature type="transmembrane region" description="Helical" evidence="1">
    <location>
        <begin position="149"/>
        <end position="171"/>
    </location>
</feature>
<proteinExistence type="predicted"/>
<keyword evidence="3" id="KW-1185">Reference proteome</keyword>
<feature type="transmembrane region" description="Helical" evidence="1">
    <location>
        <begin position="109"/>
        <end position="128"/>
    </location>
</feature>
<dbReference type="AlphaFoldDB" id="A0ABD4T7U5"/>
<feature type="transmembrane region" description="Helical" evidence="1">
    <location>
        <begin position="53"/>
        <end position="74"/>
    </location>
</feature>
<keyword evidence="1" id="KW-0472">Membrane</keyword>
<accession>A0ABD4T7U5</accession>
<keyword evidence="1" id="KW-0812">Transmembrane</keyword>
<evidence type="ECO:0000313" key="3">
    <source>
        <dbReference type="Proteomes" id="UP000031561"/>
    </source>
</evidence>